<evidence type="ECO:0000313" key="4">
    <source>
        <dbReference type="Proteomes" id="UP000282002"/>
    </source>
</evidence>
<dbReference type="OrthoDB" id="7659420at2"/>
<feature type="coiled-coil region" evidence="1">
    <location>
        <begin position="197"/>
        <end position="224"/>
    </location>
</feature>
<evidence type="ECO:0008006" key="5">
    <source>
        <dbReference type="Google" id="ProtNLM"/>
    </source>
</evidence>
<evidence type="ECO:0000256" key="1">
    <source>
        <dbReference type="SAM" id="Coils"/>
    </source>
</evidence>
<dbReference type="KEGG" id="taw:EI545_11500"/>
<organism evidence="3 4">
    <name type="scientific">Tabrizicola piscis</name>
    <dbReference type="NCBI Taxonomy" id="2494374"/>
    <lineage>
        <taxon>Bacteria</taxon>
        <taxon>Pseudomonadati</taxon>
        <taxon>Pseudomonadota</taxon>
        <taxon>Alphaproteobacteria</taxon>
        <taxon>Rhodobacterales</taxon>
        <taxon>Paracoccaceae</taxon>
        <taxon>Tabrizicola</taxon>
    </lineage>
</organism>
<name>A0A3S8U739_9RHOB</name>
<reference evidence="3 4" key="1">
    <citation type="submission" date="2018-12" db="EMBL/GenBank/DDBJ databases">
        <title>Complete genome sequencing of Tabrizicola sp. K13M18.</title>
        <authorList>
            <person name="Bae J.-W."/>
        </authorList>
    </citation>
    <scope>NUCLEOTIDE SEQUENCE [LARGE SCALE GENOMIC DNA]</scope>
    <source>
        <strain evidence="3 4">K13M18</strain>
    </source>
</reference>
<feature type="region of interest" description="Disordered" evidence="2">
    <location>
        <begin position="1"/>
        <end position="31"/>
    </location>
</feature>
<dbReference type="EMBL" id="CP034328">
    <property type="protein sequence ID" value="AZL59411.1"/>
    <property type="molecule type" value="Genomic_DNA"/>
</dbReference>
<gene>
    <name evidence="3" type="ORF">EI545_11500</name>
</gene>
<sequence>MTRRKDATPDASAEAVTGSDLPPADAVVEGVPETQVPEIPAPETPVHEPPIPQASFLPPPEVVDRPARRSGVLGPLLGGALAAAAGFGLAHFNVFGLAAPDQSTEIAALGERLDAAVAALEAGQAGLQQGIDGLAGRVATLEAAPVANVGDLDQRLAALEARPVGEGALTAEVEAKLAELEQRLAALPEGGAATAEVDAALARLAEVEAEAEARAAEAAALAEAAAQARALEVLAAAVATGGAFEAELAAVADTDLQAALAPHVAGVVSLAQLQADFPEAARAALQVARANDSEASWGARLVDFLGAQTGARSLTPREGDDPDAILSRAEFALSEDRLADALTELEALDPAVRVPLDGWVANARVRVAVDAALAEAS</sequence>
<protein>
    <recommendedName>
        <fullName evidence="5">Mitochondrial inner membrane protein</fullName>
    </recommendedName>
</protein>
<proteinExistence type="predicted"/>
<dbReference type="AlphaFoldDB" id="A0A3S8U739"/>
<evidence type="ECO:0000256" key="2">
    <source>
        <dbReference type="SAM" id="MobiDB-lite"/>
    </source>
</evidence>
<keyword evidence="1" id="KW-0175">Coiled coil</keyword>
<evidence type="ECO:0000313" key="3">
    <source>
        <dbReference type="EMBL" id="AZL59411.1"/>
    </source>
</evidence>
<keyword evidence="4" id="KW-1185">Reference proteome</keyword>
<dbReference type="RefSeq" id="WP_125325606.1">
    <property type="nucleotide sequence ID" value="NZ_CP034328.1"/>
</dbReference>
<dbReference type="Proteomes" id="UP000282002">
    <property type="component" value="Chromosome"/>
</dbReference>
<accession>A0A3S8U739</accession>